<keyword evidence="4 6" id="KW-0808">Transferase</keyword>
<evidence type="ECO:0000313" key="7">
    <source>
        <dbReference type="Proteomes" id="UP000559182"/>
    </source>
</evidence>
<dbReference type="AlphaFoldDB" id="A0A839N6M1"/>
<comment type="catalytic activity">
    <reaction evidence="4">
        <text>UMP + diphosphate = 5-phospho-alpha-D-ribose 1-diphosphate + uracil</text>
        <dbReference type="Rhea" id="RHEA:13017"/>
        <dbReference type="ChEBI" id="CHEBI:17568"/>
        <dbReference type="ChEBI" id="CHEBI:33019"/>
        <dbReference type="ChEBI" id="CHEBI:57865"/>
        <dbReference type="ChEBI" id="CHEBI:58017"/>
        <dbReference type="EC" id="2.4.2.9"/>
    </reaction>
</comment>
<evidence type="ECO:0000256" key="3">
    <source>
        <dbReference type="ARBA" id="ARBA00023163"/>
    </source>
</evidence>
<dbReference type="RefSeq" id="WP_183319583.1">
    <property type="nucleotide sequence ID" value="NZ_JACHVQ010000001.1"/>
</dbReference>
<gene>
    <name evidence="4" type="primary">pyrR</name>
    <name evidence="6" type="ORF">FHU39_001280</name>
</gene>
<dbReference type="NCBIfam" id="NF003547">
    <property type="entry name" value="PRK05205.1-3"/>
    <property type="match status" value="1"/>
</dbReference>
<dbReference type="Pfam" id="PF00156">
    <property type="entry name" value="Pribosyltran"/>
    <property type="match status" value="1"/>
</dbReference>
<comment type="caution">
    <text evidence="6">The sequence shown here is derived from an EMBL/GenBank/DDBJ whole genome shotgun (WGS) entry which is preliminary data.</text>
</comment>
<keyword evidence="2 4" id="KW-0805">Transcription regulation</keyword>
<dbReference type="CDD" id="cd06223">
    <property type="entry name" value="PRTases_typeI"/>
    <property type="match status" value="1"/>
</dbReference>
<dbReference type="EC" id="2.4.2.9" evidence="4"/>
<protein>
    <recommendedName>
        <fullName evidence="4">Bifunctional protein PyrR</fullName>
    </recommendedName>
    <domain>
        <recommendedName>
            <fullName evidence="4">Pyrimidine operon regulatory protein</fullName>
        </recommendedName>
    </domain>
    <domain>
        <recommendedName>
            <fullName evidence="4">Uracil phosphoribosyltransferase</fullName>
            <shortName evidence="4">UPRTase</shortName>
            <ecNumber evidence="4">2.4.2.9</ecNumber>
        </recommendedName>
    </domain>
</protein>
<dbReference type="PANTHER" id="PTHR11608">
    <property type="entry name" value="BIFUNCTIONAL PROTEIN PYRR"/>
    <property type="match status" value="1"/>
</dbReference>
<dbReference type="PANTHER" id="PTHR11608:SF0">
    <property type="entry name" value="BIFUNCTIONAL PROTEIN PYRR"/>
    <property type="match status" value="1"/>
</dbReference>
<dbReference type="FunFam" id="3.40.50.2020:FF:000020">
    <property type="entry name" value="Bifunctional protein PyrR"/>
    <property type="match status" value="1"/>
</dbReference>
<dbReference type="HAMAP" id="MF_01219">
    <property type="entry name" value="PyrR"/>
    <property type="match status" value="1"/>
</dbReference>
<dbReference type="EMBL" id="JACHVQ010000001">
    <property type="protein sequence ID" value="MBB2891296.1"/>
    <property type="molecule type" value="Genomic_DNA"/>
</dbReference>
<feature type="short sequence motif" description="PRPP-binding" evidence="4">
    <location>
        <begin position="112"/>
        <end position="124"/>
    </location>
</feature>
<evidence type="ECO:0000256" key="4">
    <source>
        <dbReference type="HAMAP-Rule" id="MF_01219"/>
    </source>
</evidence>
<evidence type="ECO:0000256" key="1">
    <source>
        <dbReference type="ARBA" id="ARBA00005565"/>
    </source>
</evidence>
<dbReference type="SUPFAM" id="SSF53271">
    <property type="entry name" value="PRTase-like"/>
    <property type="match status" value="1"/>
</dbReference>
<comment type="function">
    <text evidence="4">Regulates the transcription of the pyrimidine nucleotide (pyr) operon in response to exogenous pyrimidines.</text>
</comment>
<keyword evidence="4 6" id="KW-0328">Glycosyltransferase</keyword>
<evidence type="ECO:0000256" key="2">
    <source>
        <dbReference type="ARBA" id="ARBA00023015"/>
    </source>
</evidence>
<dbReference type="Gene3D" id="3.40.50.2020">
    <property type="match status" value="1"/>
</dbReference>
<name>A0A839N6M1_9MICO</name>
<reference evidence="6 7" key="1">
    <citation type="submission" date="2020-08" db="EMBL/GenBank/DDBJ databases">
        <title>Sequencing the genomes of 1000 actinobacteria strains.</title>
        <authorList>
            <person name="Klenk H.-P."/>
        </authorList>
    </citation>
    <scope>NUCLEOTIDE SEQUENCE [LARGE SCALE GENOMIC DNA]</scope>
    <source>
        <strain evidence="6 7">DSM 105369</strain>
    </source>
</reference>
<dbReference type="GO" id="GO:0006355">
    <property type="term" value="P:regulation of DNA-templated transcription"/>
    <property type="evidence" value="ECO:0007669"/>
    <property type="project" value="UniProtKB-UniRule"/>
</dbReference>
<dbReference type="GO" id="GO:0004845">
    <property type="term" value="F:uracil phosphoribosyltransferase activity"/>
    <property type="evidence" value="ECO:0007669"/>
    <property type="project" value="UniProtKB-UniRule"/>
</dbReference>
<dbReference type="InterPro" id="IPR050137">
    <property type="entry name" value="PyrR_bifunctional"/>
</dbReference>
<organism evidence="6 7">
    <name type="scientific">Flexivirga oryzae</name>
    <dbReference type="NCBI Taxonomy" id="1794944"/>
    <lineage>
        <taxon>Bacteria</taxon>
        <taxon>Bacillati</taxon>
        <taxon>Actinomycetota</taxon>
        <taxon>Actinomycetes</taxon>
        <taxon>Micrococcales</taxon>
        <taxon>Dermacoccaceae</taxon>
        <taxon>Flexivirga</taxon>
    </lineage>
</organism>
<keyword evidence="3 4" id="KW-0804">Transcription</keyword>
<evidence type="ECO:0000259" key="5">
    <source>
        <dbReference type="Pfam" id="PF00156"/>
    </source>
</evidence>
<dbReference type="NCBIfam" id="NF003549">
    <property type="entry name" value="PRK05205.1-5"/>
    <property type="match status" value="1"/>
</dbReference>
<feature type="domain" description="Phosphoribosyltransferase" evidence="5">
    <location>
        <begin position="25"/>
        <end position="160"/>
    </location>
</feature>
<proteinExistence type="inferred from homology"/>
<dbReference type="InterPro" id="IPR023050">
    <property type="entry name" value="PyrR"/>
</dbReference>
<comment type="function">
    <text evidence="4">Also displays a weak uracil phosphoribosyltransferase activity which is not physiologically significant.</text>
</comment>
<dbReference type="InterPro" id="IPR029057">
    <property type="entry name" value="PRTase-like"/>
</dbReference>
<sequence>MERPDSAVPRPDADPAGRIVLTSSDISRALRRIAHEIIEHNKGVQDLVVLGIPTRGEVLAQRIVTLLGEIEGADVPVGSLDVTMYRDDLRSQPTRAVGNTSIPEGGVDGHTVVLVDDVLYSGRTVRAALDALGDLGRPRAVRLAVLVDRGHRELPIRADHVGKNLPTARAERVSVRLSEHDGVEEVRIATPHEALHGDAEETS</sequence>
<keyword evidence="7" id="KW-1185">Reference proteome</keyword>
<comment type="similarity">
    <text evidence="1 4">Belongs to the purine/pyrimidine phosphoribosyltransferase family. PyrR subfamily.</text>
</comment>
<accession>A0A839N6M1</accession>
<dbReference type="Proteomes" id="UP000559182">
    <property type="component" value="Unassembled WGS sequence"/>
</dbReference>
<dbReference type="InterPro" id="IPR000836">
    <property type="entry name" value="PRTase_dom"/>
</dbReference>
<evidence type="ECO:0000313" key="6">
    <source>
        <dbReference type="EMBL" id="MBB2891296.1"/>
    </source>
</evidence>